<dbReference type="Pfam" id="PF00170">
    <property type="entry name" value="bZIP_1"/>
    <property type="match status" value="1"/>
</dbReference>
<dbReference type="GO" id="GO:0046983">
    <property type="term" value="F:protein dimerization activity"/>
    <property type="evidence" value="ECO:0007669"/>
    <property type="project" value="UniProtKB-ARBA"/>
</dbReference>
<keyword evidence="4" id="KW-0804">Transcription</keyword>
<reference evidence="8 9" key="1">
    <citation type="submission" date="2019-12" db="EMBL/GenBank/DDBJ databases">
        <authorList>
            <person name="Alioto T."/>
            <person name="Alioto T."/>
            <person name="Gomez Garrido J."/>
        </authorList>
    </citation>
    <scope>NUCLEOTIDE SEQUENCE [LARGE SCALE GENOMIC DNA]</scope>
</reference>
<protein>
    <submittedName>
        <fullName evidence="8">Basic leucine zipper 9</fullName>
    </submittedName>
</protein>
<dbReference type="GO" id="GO:0005634">
    <property type="term" value="C:nucleus"/>
    <property type="evidence" value="ECO:0007669"/>
    <property type="project" value="UniProtKB-SubCell"/>
</dbReference>
<evidence type="ECO:0000256" key="2">
    <source>
        <dbReference type="ARBA" id="ARBA00023015"/>
    </source>
</evidence>
<dbReference type="SUPFAM" id="SSF57959">
    <property type="entry name" value="Leucine zipper domain"/>
    <property type="match status" value="1"/>
</dbReference>
<keyword evidence="2" id="KW-0805">Transcription regulation</keyword>
<accession>A0A8S0U4M4</accession>
<dbReference type="SMART" id="SM00338">
    <property type="entry name" value="BRLZ"/>
    <property type="match status" value="1"/>
</dbReference>
<feature type="compositionally biased region" description="Low complexity" evidence="6">
    <location>
        <begin position="165"/>
        <end position="177"/>
    </location>
</feature>
<dbReference type="FunFam" id="1.20.5.170:FF:000020">
    <property type="entry name" value="BZIP transcription factor"/>
    <property type="match status" value="1"/>
</dbReference>
<keyword evidence="9" id="KW-1185">Reference proteome</keyword>
<dbReference type="GO" id="GO:0003700">
    <property type="term" value="F:DNA-binding transcription factor activity"/>
    <property type="evidence" value="ECO:0007669"/>
    <property type="project" value="InterPro"/>
</dbReference>
<feature type="compositionally biased region" description="Polar residues" evidence="6">
    <location>
        <begin position="182"/>
        <end position="193"/>
    </location>
</feature>
<dbReference type="PANTHER" id="PTHR47693">
    <property type="entry name" value="BZIP TRANSCRIPTION FACTOR RISBZ3-RELATED"/>
    <property type="match status" value="1"/>
</dbReference>
<evidence type="ECO:0000256" key="1">
    <source>
        <dbReference type="ARBA" id="ARBA00004123"/>
    </source>
</evidence>
<gene>
    <name evidence="8" type="ORF">OLEA9_A007758</name>
</gene>
<dbReference type="Proteomes" id="UP000594638">
    <property type="component" value="Unassembled WGS sequence"/>
</dbReference>
<feature type="region of interest" description="Disordered" evidence="6">
    <location>
        <begin position="165"/>
        <end position="242"/>
    </location>
</feature>
<evidence type="ECO:0000259" key="7">
    <source>
        <dbReference type="PROSITE" id="PS50217"/>
    </source>
</evidence>
<evidence type="ECO:0000313" key="8">
    <source>
        <dbReference type="EMBL" id="CAA3011333.1"/>
    </source>
</evidence>
<dbReference type="InterPro" id="IPR046347">
    <property type="entry name" value="bZIP_sf"/>
</dbReference>
<dbReference type="Gramene" id="OE9A007758T3">
    <property type="protein sequence ID" value="OE9A007758C3"/>
    <property type="gene ID" value="OE9A007758"/>
</dbReference>
<dbReference type="EMBL" id="CACTIH010007365">
    <property type="protein sequence ID" value="CAA3011333.1"/>
    <property type="molecule type" value="Genomic_DNA"/>
</dbReference>
<evidence type="ECO:0000313" key="9">
    <source>
        <dbReference type="Proteomes" id="UP000594638"/>
    </source>
</evidence>
<evidence type="ECO:0000256" key="4">
    <source>
        <dbReference type="ARBA" id="ARBA00023163"/>
    </source>
</evidence>
<keyword evidence="5" id="KW-0539">Nucleus</keyword>
<name>A0A8S0U4M4_OLEEU</name>
<comment type="caution">
    <text evidence="8">The sequence shown here is derived from an EMBL/GenBank/DDBJ whole genome shotgun (WGS) entry which is preliminary data.</text>
</comment>
<dbReference type="AlphaFoldDB" id="A0A8S0U4M4"/>
<dbReference type="PANTHER" id="PTHR47693:SF1">
    <property type="entry name" value="BZIP TRANSCRIPTION FACTOR RISBZ3"/>
    <property type="match status" value="1"/>
</dbReference>
<dbReference type="PROSITE" id="PS00036">
    <property type="entry name" value="BZIP_BASIC"/>
    <property type="match status" value="1"/>
</dbReference>
<evidence type="ECO:0000256" key="3">
    <source>
        <dbReference type="ARBA" id="ARBA00023125"/>
    </source>
</evidence>
<dbReference type="InterPro" id="IPR004827">
    <property type="entry name" value="bZIP"/>
</dbReference>
<evidence type="ECO:0000256" key="5">
    <source>
        <dbReference type="ARBA" id="ARBA00023242"/>
    </source>
</evidence>
<feature type="domain" description="BZIP" evidence="7">
    <location>
        <begin position="216"/>
        <end position="270"/>
    </location>
</feature>
<keyword evidence="3" id="KW-0238">DNA-binding</keyword>
<dbReference type="OrthoDB" id="1299653at2759"/>
<dbReference type="PROSITE" id="PS50217">
    <property type="entry name" value="BZIP"/>
    <property type="match status" value="1"/>
</dbReference>
<proteinExistence type="predicted"/>
<comment type="subcellular location">
    <subcellularLocation>
        <location evidence="1">Nucleus</location>
    </subcellularLocation>
</comment>
<dbReference type="Gene3D" id="1.20.5.170">
    <property type="match status" value="1"/>
</dbReference>
<sequence>MIPSFFLHQLPVCFFSIYKHQFMYTFFPPSLSQTHTHTHTHTHTFLKFKQVKIETHKFIKNMNGKKSVVKKTSVFGCSDMKRSPSELALQELFPSEDEKKSEQKAGIFGGPDDEFFAGDLSFSYKNLEMIKGLSSCSQLANNPYLPQNFSTKASKYSATIDSQSSISAGIPSSASKPKGQDNRATGASSGSSHEQSDEYDQEIEAGPCEQSTNPVDSKRIKRMVSNRESARRSRRRKQAHLADLDQQVKQLQGECETLVKQLGDATQQFKDAATNNRVLKSNVEALRAKVKLAEDLVARGSLTSSLSHLLQNYLNTPQTFTNINIGRMDIVSPITIQGDDNASYPGIIDSTQLENSNTFNGSATNGLITDPVGCVLDMWP</sequence>
<evidence type="ECO:0000256" key="6">
    <source>
        <dbReference type="SAM" id="MobiDB-lite"/>
    </source>
</evidence>
<organism evidence="8 9">
    <name type="scientific">Olea europaea subsp. europaea</name>
    <dbReference type="NCBI Taxonomy" id="158383"/>
    <lineage>
        <taxon>Eukaryota</taxon>
        <taxon>Viridiplantae</taxon>
        <taxon>Streptophyta</taxon>
        <taxon>Embryophyta</taxon>
        <taxon>Tracheophyta</taxon>
        <taxon>Spermatophyta</taxon>
        <taxon>Magnoliopsida</taxon>
        <taxon>eudicotyledons</taxon>
        <taxon>Gunneridae</taxon>
        <taxon>Pentapetalae</taxon>
        <taxon>asterids</taxon>
        <taxon>lamiids</taxon>
        <taxon>Lamiales</taxon>
        <taxon>Oleaceae</taxon>
        <taxon>Oleeae</taxon>
        <taxon>Olea</taxon>
    </lineage>
</organism>
<dbReference type="GO" id="GO:0003677">
    <property type="term" value="F:DNA binding"/>
    <property type="evidence" value="ECO:0007669"/>
    <property type="project" value="UniProtKB-KW"/>
</dbReference>
<dbReference type="InterPro" id="IPR044168">
    <property type="entry name" value="RISBZ3/4/5"/>
</dbReference>